<dbReference type="Gene3D" id="3.10.10.10">
    <property type="entry name" value="HIV Type 1 Reverse Transcriptase, subunit A, domain 1"/>
    <property type="match status" value="2"/>
</dbReference>
<reference evidence="4" key="1">
    <citation type="journal article" date="2019" name="Sci. Rep.">
        <title>Draft genome of Tanacetum cinerariifolium, the natural source of mosquito coil.</title>
        <authorList>
            <person name="Yamashiro T."/>
            <person name="Shiraishi A."/>
            <person name="Satake H."/>
            <person name="Nakayama K."/>
        </authorList>
    </citation>
    <scope>NUCLEOTIDE SEQUENCE</scope>
</reference>
<feature type="compositionally biased region" description="Basic residues" evidence="1">
    <location>
        <begin position="824"/>
        <end position="836"/>
    </location>
</feature>
<dbReference type="CDD" id="cd01647">
    <property type="entry name" value="RT_LTR"/>
    <property type="match status" value="1"/>
</dbReference>
<dbReference type="Pfam" id="PF24626">
    <property type="entry name" value="SH3_Tf2-1"/>
    <property type="match status" value="1"/>
</dbReference>
<dbReference type="InterPro" id="IPR056924">
    <property type="entry name" value="SH3_Tf2-1"/>
</dbReference>
<dbReference type="InterPro" id="IPR000477">
    <property type="entry name" value="RT_dom"/>
</dbReference>
<accession>A0A699GQ20</accession>
<feature type="region of interest" description="Disordered" evidence="1">
    <location>
        <begin position="443"/>
        <end position="484"/>
    </location>
</feature>
<protein>
    <submittedName>
        <fullName evidence="4">Putative reverse transcriptase domain-containing protein</fullName>
    </submittedName>
</protein>
<evidence type="ECO:0000313" key="4">
    <source>
        <dbReference type="EMBL" id="GEV68149.1"/>
    </source>
</evidence>
<dbReference type="InterPro" id="IPR053134">
    <property type="entry name" value="RNA-dir_DNA_polymerase"/>
</dbReference>
<dbReference type="AlphaFoldDB" id="A0A699GQ20"/>
<gene>
    <name evidence="4" type="ORF">Tci_140126</name>
</gene>
<dbReference type="GO" id="GO:0003964">
    <property type="term" value="F:RNA-directed DNA polymerase activity"/>
    <property type="evidence" value="ECO:0007669"/>
    <property type="project" value="UniProtKB-KW"/>
</dbReference>
<evidence type="ECO:0000259" key="3">
    <source>
        <dbReference type="Pfam" id="PF24626"/>
    </source>
</evidence>
<keyword evidence="4" id="KW-0695">RNA-directed DNA polymerase</keyword>
<proteinExistence type="predicted"/>
<dbReference type="InterPro" id="IPR043128">
    <property type="entry name" value="Rev_trsase/Diguanyl_cyclase"/>
</dbReference>
<evidence type="ECO:0000259" key="2">
    <source>
        <dbReference type="Pfam" id="PF00078"/>
    </source>
</evidence>
<dbReference type="Pfam" id="PF00078">
    <property type="entry name" value="RVT_1"/>
    <property type="match status" value="1"/>
</dbReference>
<dbReference type="Gene3D" id="3.30.70.270">
    <property type="match status" value="1"/>
</dbReference>
<feature type="domain" description="Reverse transcriptase" evidence="2">
    <location>
        <begin position="592"/>
        <end position="708"/>
    </location>
</feature>
<evidence type="ECO:0000256" key="1">
    <source>
        <dbReference type="SAM" id="MobiDB-lite"/>
    </source>
</evidence>
<dbReference type="InterPro" id="IPR043502">
    <property type="entry name" value="DNA/RNA_pol_sf"/>
</dbReference>
<dbReference type="EMBL" id="BKCJ010030868">
    <property type="protein sequence ID" value="GEV68149.1"/>
    <property type="molecule type" value="Genomic_DNA"/>
</dbReference>
<name>A0A699GQ20_TANCI</name>
<feature type="domain" description="Tf2-1-like SH3-like" evidence="3">
    <location>
        <begin position="734"/>
        <end position="771"/>
    </location>
</feature>
<comment type="caution">
    <text evidence="4">The sequence shown here is derived from an EMBL/GenBank/DDBJ whole genome shotgun (WGS) entry which is preliminary data.</text>
</comment>
<keyword evidence="4" id="KW-0808">Transferase</keyword>
<organism evidence="4">
    <name type="scientific">Tanacetum cinerariifolium</name>
    <name type="common">Dalmatian daisy</name>
    <name type="synonym">Chrysanthemum cinerariifolium</name>
    <dbReference type="NCBI Taxonomy" id="118510"/>
    <lineage>
        <taxon>Eukaryota</taxon>
        <taxon>Viridiplantae</taxon>
        <taxon>Streptophyta</taxon>
        <taxon>Embryophyta</taxon>
        <taxon>Tracheophyta</taxon>
        <taxon>Spermatophyta</taxon>
        <taxon>Magnoliopsida</taxon>
        <taxon>eudicotyledons</taxon>
        <taxon>Gunneridae</taxon>
        <taxon>Pentapetalae</taxon>
        <taxon>asterids</taxon>
        <taxon>campanulids</taxon>
        <taxon>Asterales</taxon>
        <taxon>Asteraceae</taxon>
        <taxon>Asteroideae</taxon>
        <taxon>Anthemideae</taxon>
        <taxon>Anthemidinae</taxon>
        <taxon>Tanacetum</taxon>
    </lineage>
</organism>
<feature type="region of interest" description="Disordered" evidence="1">
    <location>
        <begin position="824"/>
        <end position="843"/>
    </location>
</feature>
<dbReference type="PANTHER" id="PTHR24559:SF427">
    <property type="entry name" value="RNA-DIRECTED DNA POLYMERASE"/>
    <property type="match status" value="1"/>
</dbReference>
<dbReference type="SUPFAM" id="SSF56672">
    <property type="entry name" value="DNA/RNA polymerases"/>
    <property type="match status" value="1"/>
</dbReference>
<sequence length="843" mass="97702">MDGFAFHMNPQPTGNMNGWLIEDDDEVVEEDRVGDEDDEEMEVDEEDEDDGVNDNEDEAEVINAYEEVDRLNRPPSTSDKETEFAPPVFHVVDINNEPIPPVIQFDNNFYVGEGSSARALLAGNNEVQAPGPIGCNLESMCRVATRLDKQMFDRYMTEKKMAKKFKEDEFRMNDHEYDITALDAAVRKNGSKNFEMKKFALGLSMQFNELKDQNRQAEQLSRWEAWVREEYPQSCDLRRSLLFTLLLHHVWMTPMSWLGMLLWPLERMTMMTSLHPKTHSPLSHVDSHVTHKSCLPRMSTTAIQKLVTDKVDEALAVDRAARNDPNVAKGSVGNGGQGGAPPIWECSFVVFMKCGPTQFHGNEGAVELCRWFKKTKSVFGISERAKRILREKKKVELYIKGLPENIKGEPTSSRPAILNDVVRMAHTLMEQKIQDKAERIAKRNKRKWESNNNQAGGSNSNRNNNYQNNNRGNYRDNNRHNQYNNRRQDGARAIMAAQNDGVDQGGQAPNYNLERDAIIVYGKKEIHIPVKNEVLVVKGNEAVSRLKVISLIKARKYVEKGSQLFPAHELSEKGFIRPSSSPWGAPVLFVKKEDRSFRSCVYLKIDLRLGYHQLRIKEEDIPITAFRIRFGHYKFQVISFGLTNALAVFMDFMNRVCKPYLEKFVIVFIDGILIYSKSKEEHEEHLKIILGLLKKEQLYAKFSKLQIKNRLLTARSHQKSYSDVRRKPMEFSVGDMVMLKVSPWKGVIRFRKRGKLSPRYVRPFRIMDRVEEPVEIMDREVKQLKQSRIPIVKVRWNSRRGPEFTWEREDFFKRKYLHLFSNKKKKSMKNRAPGRHSYKEGRM</sequence>
<keyword evidence="4" id="KW-0548">Nucleotidyltransferase</keyword>
<feature type="compositionally biased region" description="Low complexity" evidence="1">
    <location>
        <begin position="450"/>
        <end position="472"/>
    </location>
</feature>
<dbReference type="PANTHER" id="PTHR24559">
    <property type="entry name" value="TRANSPOSON TY3-I GAG-POL POLYPROTEIN"/>
    <property type="match status" value="1"/>
</dbReference>
<feature type="region of interest" description="Disordered" evidence="1">
    <location>
        <begin position="29"/>
        <end position="58"/>
    </location>
</feature>